<feature type="binding site" evidence="5">
    <location>
        <position position="166"/>
    </location>
    <ligand>
        <name>ATP</name>
        <dbReference type="ChEBI" id="CHEBI:30616"/>
    </ligand>
</feature>
<evidence type="ECO:0000256" key="5">
    <source>
        <dbReference type="PROSITE-ProRule" id="PRU10141"/>
    </source>
</evidence>
<feature type="region of interest" description="Disordered" evidence="6">
    <location>
        <begin position="533"/>
        <end position="595"/>
    </location>
</feature>
<dbReference type="OrthoDB" id="543781at2759"/>
<proteinExistence type="predicted"/>
<reference evidence="9 10" key="1">
    <citation type="submission" date="2017-08" db="EMBL/GenBank/DDBJ databases">
        <title>Acidophilic green algal genome provides insights into adaptation to an acidic environment.</title>
        <authorList>
            <person name="Hirooka S."/>
            <person name="Hirose Y."/>
            <person name="Kanesaki Y."/>
            <person name="Higuchi S."/>
            <person name="Fujiwara T."/>
            <person name="Onuma R."/>
            <person name="Era A."/>
            <person name="Ohbayashi R."/>
            <person name="Uzuka A."/>
            <person name="Nozaki H."/>
            <person name="Yoshikawa H."/>
            <person name="Miyagishima S.Y."/>
        </authorList>
    </citation>
    <scope>NUCLEOTIDE SEQUENCE [LARGE SCALE GENOMIC DNA]</scope>
    <source>
        <strain evidence="9 10">NIES-2499</strain>
    </source>
</reference>
<name>A0A250WZW1_9CHLO</name>
<dbReference type="GO" id="GO:0004672">
    <property type="term" value="F:protein kinase activity"/>
    <property type="evidence" value="ECO:0007669"/>
    <property type="project" value="InterPro"/>
</dbReference>
<dbReference type="PANTHER" id="PTHR24347">
    <property type="entry name" value="SERINE/THREONINE-PROTEIN KINASE"/>
    <property type="match status" value="1"/>
</dbReference>
<feature type="domain" description="Protein kinase" evidence="8">
    <location>
        <begin position="137"/>
        <end position="397"/>
    </location>
</feature>
<dbReference type="PROSITE" id="PS00108">
    <property type="entry name" value="PROTEIN_KINASE_ST"/>
    <property type="match status" value="1"/>
</dbReference>
<protein>
    <recommendedName>
        <fullName evidence="11">Protein kinase domain-containing protein</fullName>
    </recommendedName>
</protein>
<dbReference type="SMART" id="SM00233">
    <property type="entry name" value="PH"/>
    <property type="match status" value="1"/>
</dbReference>
<dbReference type="InterPro" id="IPR000719">
    <property type="entry name" value="Prot_kinase_dom"/>
</dbReference>
<comment type="caution">
    <text evidence="9">The sequence shown here is derived from an EMBL/GenBank/DDBJ whole genome shotgun (WGS) entry which is preliminary data.</text>
</comment>
<evidence type="ECO:0000259" key="7">
    <source>
        <dbReference type="PROSITE" id="PS50003"/>
    </source>
</evidence>
<dbReference type="InterPro" id="IPR011993">
    <property type="entry name" value="PH-like_dom_sf"/>
</dbReference>
<keyword evidence="4 5" id="KW-0067">ATP-binding</keyword>
<keyword evidence="3" id="KW-0418">Kinase</keyword>
<gene>
    <name evidence="9" type="ORF">CEUSTIGMA_g3830.t1</name>
</gene>
<dbReference type="PROSITE" id="PS00107">
    <property type="entry name" value="PROTEIN_KINASE_ATP"/>
    <property type="match status" value="1"/>
</dbReference>
<feature type="compositionally biased region" description="Low complexity" evidence="6">
    <location>
        <begin position="957"/>
        <end position="976"/>
    </location>
</feature>
<organism evidence="9 10">
    <name type="scientific">Chlamydomonas eustigma</name>
    <dbReference type="NCBI Taxonomy" id="1157962"/>
    <lineage>
        <taxon>Eukaryota</taxon>
        <taxon>Viridiplantae</taxon>
        <taxon>Chlorophyta</taxon>
        <taxon>core chlorophytes</taxon>
        <taxon>Chlorophyceae</taxon>
        <taxon>CS clade</taxon>
        <taxon>Chlamydomonadales</taxon>
        <taxon>Chlamydomonadaceae</taxon>
        <taxon>Chlamydomonas</taxon>
    </lineage>
</organism>
<feature type="compositionally biased region" description="Basic and acidic residues" evidence="6">
    <location>
        <begin position="564"/>
        <end position="573"/>
    </location>
</feature>
<feature type="compositionally biased region" description="Basic and acidic residues" evidence="6">
    <location>
        <begin position="811"/>
        <end position="820"/>
    </location>
</feature>
<sequence>MESKESISTIRESSSEVVQLIRSGYLWKQSSFLKKWQRRWYSFQNKQLNHAEVPEATHLGKPVFPSPLADARPVSGRHSHGSLLLFPIKIVSVCGKSEVLCTEDSQGRDEWLRVMNDAILVQEGQGKAQRLEEYYQAAPAGILGIGLFAVVTKATDVQTGNLCALKIIKSSVYREYRSMVQREMLVWSAVGAHPYILKLKDVVSSDNRMCFVSEMCTGGSLLAGLVRCTDYSERDTADIIHKLLEGLTHMHALRLAHCDVKPENVCLASKSSDWPVKLIDFSLASFFEAPMDPGGTPEFVAPELLADPEQYAEHGCTGAVDMWSMGVMLYYLLSGRTPFYASTTERIIARVKAAHWSFKAACWSEVSDLAKDLVQRLLQLDPESRPTAKQALAHPWLARASSSRLLATAHEAFKAQYTPEEDHSDRPSRNAVAGTTASHKQHHNVLGNQMQAMNQNFLSSPYALQPSPWRQHQPMSSQKDFDRLAYLSSATTSLENSAVGGSRRGGAAFSQQALRRSQSLTGGYELPAASSFRATPLPSSATTMASTTVPASRTMKKSISLGPRSDRSSDRHSSSMSSELLSINTHGTGGTGGSTYHHHTHLGAVGLGFVSVPEAEALLVDSQDALQHSSSQHRDSASVAANFQLQQQQRQLKRATSFGPYTVSQSTLPSQYQQQQLAASARVPITVASLSMLQSNNQQQQQQQPKPPTSPETYTRGNNSAASASAARQGTASGISHQHHQQQQQAELQERAERAKQITELQKQLAELKASLAAQNSPSKPSAAHEGAMVAAGIYANACSAHTVSSSTNTPRDHYNETKQHQQYSRSSTTDLIVSHSGSPKDAPTTQQQHHHHHHHHHHGSSSPSPSNPLQHLLPDSDLAAGSQPGSAGEQVLPASSSYVIAAQAHMLTLQQNFVVGSSPPDHYHYQQQQQQHTSAVTRSSSSLPSRWASGELQHQSSSTLSAAAAAGAPSLPGESIGEELGADRGSAGLTLKQAQIQLQALTALAASRKVTGSSYSNQQQQQGQGALQQNSYQQQQQQFLLQQQQQSIFMPSSSGIPAVPTASAAVAAAAATTRRGISAAVFTSDQEQLKLAAAMTAAAGRRASSILADEYLLQQKQQYMQMMQLHAAGQQQLLHPGTAMTMSTQQQTGSMPTTFQTQQQQSTLSLGSSAMTQVPADYQFYMLQQAYMSSPSTSGSSRNRAASQQQQTQQNVLPVRNSYSGTPISPNSSGPLPVVRSSLNGNLYLPGSNWQH</sequence>
<dbReference type="Gene3D" id="1.10.510.10">
    <property type="entry name" value="Transferase(Phosphotransferase) domain 1"/>
    <property type="match status" value="1"/>
</dbReference>
<dbReference type="EMBL" id="BEGY01000017">
    <property type="protein sequence ID" value="GAX76384.1"/>
    <property type="molecule type" value="Genomic_DNA"/>
</dbReference>
<dbReference type="SUPFAM" id="SSF56112">
    <property type="entry name" value="Protein kinase-like (PK-like)"/>
    <property type="match status" value="1"/>
</dbReference>
<feature type="domain" description="PH" evidence="7">
    <location>
        <begin position="19"/>
        <end position="120"/>
    </location>
</feature>
<dbReference type="SMART" id="SM00220">
    <property type="entry name" value="S_TKc"/>
    <property type="match status" value="1"/>
</dbReference>
<dbReference type="STRING" id="1157962.A0A250WZW1"/>
<dbReference type="Pfam" id="PF00069">
    <property type="entry name" value="Pkinase"/>
    <property type="match status" value="1"/>
</dbReference>
<evidence type="ECO:0000256" key="3">
    <source>
        <dbReference type="ARBA" id="ARBA00022777"/>
    </source>
</evidence>
<dbReference type="PROSITE" id="PS50003">
    <property type="entry name" value="PH_DOMAIN"/>
    <property type="match status" value="1"/>
</dbReference>
<dbReference type="InterPro" id="IPR017441">
    <property type="entry name" value="Protein_kinase_ATP_BS"/>
</dbReference>
<dbReference type="AlphaFoldDB" id="A0A250WZW1"/>
<feature type="region of interest" description="Disordered" evidence="6">
    <location>
        <begin position="416"/>
        <end position="441"/>
    </location>
</feature>
<accession>A0A250WZW1</accession>
<feature type="compositionally biased region" description="Low complexity" evidence="6">
    <location>
        <begin position="926"/>
        <end position="950"/>
    </location>
</feature>
<feature type="compositionally biased region" description="Basic residues" evidence="6">
    <location>
        <begin position="849"/>
        <end position="860"/>
    </location>
</feature>
<evidence type="ECO:0000256" key="1">
    <source>
        <dbReference type="ARBA" id="ARBA00022679"/>
    </source>
</evidence>
<feature type="compositionally biased region" description="Polar residues" evidence="6">
    <location>
        <begin position="537"/>
        <end position="551"/>
    </location>
</feature>
<evidence type="ECO:0000256" key="2">
    <source>
        <dbReference type="ARBA" id="ARBA00022741"/>
    </source>
</evidence>
<feature type="region of interest" description="Disordered" evidence="6">
    <location>
        <begin position="1190"/>
        <end position="1234"/>
    </location>
</feature>
<evidence type="ECO:0000256" key="4">
    <source>
        <dbReference type="ARBA" id="ARBA00022840"/>
    </source>
</evidence>
<evidence type="ECO:0000313" key="9">
    <source>
        <dbReference type="EMBL" id="GAX76384.1"/>
    </source>
</evidence>
<dbReference type="InterPro" id="IPR011009">
    <property type="entry name" value="Kinase-like_dom_sf"/>
</dbReference>
<feature type="compositionally biased region" description="Low complexity" evidence="6">
    <location>
        <begin position="861"/>
        <end position="874"/>
    </location>
</feature>
<feature type="region of interest" description="Disordered" evidence="6">
    <location>
        <begin position="804"/>
        <end position="891"/>
    </location>
</feature>
<dbReference type="SUPFAM" id="SSF50729">
    <property type="entry name" value="PH domain-like"/>
    <property type="match status" value="1"/>
</dbReference>
<feature type="compositionally biased region" description="Polar residues" evidence="6">
    <location>
        <begin position="1218"/>
        <end position="1231"/>
    </location>
</feature>
<dbReference type="Pfam" id="PF00169">
    <property type="entry name" value="PH"/>
    <property type="match status" value="1"/>
</dbReference>
<dbReference type="Gene3D" id="2.30.29.30">
    <property type="entry name" value="Pleckstrin-homology domain (PH domain)/Phosphotyrosine-binding domain (PTB)"/>
    <property type="match status" value="1"/>
</dbReference>
<feature type="region of interest" description="Disordered" evidence="6">
    <location>
        <begin position="694"/>
        <end position="754"/>
    </location>
</feature>
<keyword evidence="2 5" id="KW-0547">Nucleotide-binding</keyword>
<evidence type="ECO:0008006" key="11">
    <source>
        <dbReference type="Google" id="ProtNLM"/>
    </source>
</evidence>
<feature type="region of interest" description="Disordered" evidence="6">
    <location>
        <begin position="921"/>
        <end position="982"/>
    </location>
</feature>
<feature type="compositionally biased region" description="Polar residues" evidence="6">
    <location>
        <begin position="821"/>
        <end position="838"/>
    </location>
</feature>
<keyword evidence="1" id="KW-0808">Transferase</keyword>
<dbReference type="InterPro" id="IPR001849">
    <property type="entry name" value="PH_domain"/>
</dbReference>
<evidence type="ECO:0000256" key="6">
    <source>
        <dbReference type="SAM" id="MobiDB-lite"/>
    </source>
</evidence>
<dbReference type="GO" id="GO:0005524">
    <property type="term" value="F:ATP binding"/>
    <property type="evidence" value="ECO:0007669"/>
    <property type="project" value="UniProtKB-UniRule"/>
</dbReference>
<evidence type="ECO:0000259" key="8">
    <source>
        <dbReference type="PROSITE" id="PS50011"/>
    </source>
</evidence>
<keyword evidence="10" id="KW-1185">Reference proteome</keyword>
<evidence type="ECO:0000313" key="10">
    <source>
        <dbReference type="Proteomes" id="UP000232323"/>
    </source>
</evidence>
<dbReference type="InterPro" id="IPR008271">
    <property type="entry name" value="Ser/Thr_kinase_AS"/>
</dbReference>
<dbReference type="Gene3D" id="3.30.200.20">
    <property type="entry name" value="Phosphorylase Kinase, domain 1"/>
    <property type="match status" value="1"/>
</dbReference>
<dbReference type="PROSITE" id="PS50011">
    <property type="entry name" value="PROTEIN_KINASE_DOM"/>
    <property type="match status" value="1"/>
</dbReference>
<dbReference type="Proteomes" id="UP000232323">
    <property type="component" value="Unassembled WGS sequence"/>
</dbReference>